<dbReference type="Proteomes" id="UP000824120">
    <property type="component" value="Chromosome 8"/>
</dbReference>
<evidence type="ECO:0000313" key="1">
    <source>
        <dbReference type="EMBL" id="KAG5592539.1"/>
    </source>
</evidence>
<reference evidence="1 2" key="1">
    <citation type="submission" date="2020-09" db="EMBL/GenBank/DDBJ databases">
        <title>De no assembly of potato wild relative species, Solanum commersonii.</title>
        <authorList>
            <person name="Cho K."/>
        </authorList>
    </citation>
    <scope>NUCLEOTIDE SEQUENCE [LARGE SCALE GENOMIC DNA]</scope>
    <source>
        <strain evidence="1">LZ3.2</strain>
        <tissue evidence="1">Leaf</tissue>
    </source>
</reference>
<organism evidence="1 2">
    <name type="scientific">Solanum commersonii</name>
    <name type="common">Commerson's wild potato</name>
    <name type="synonym">Commerson's nightshade</name>
    <dbReference type="NCBI Taxonomy" id="4109"/>
    <lineage>
        <taxon>Eukaryota</taxon>
        <taxon>Viridiplantae</taxon>
        <taxon>Streptophyta</taxon>
        <taxon>Embryophyta</taxon>
        <taxon>Tracheophyta</taxon>
        <taxon>Spermatophyta</taxon>
        <taxon>Magnoliopsida</taxon>
        <taxon>eudicotyledons</taxon>
        <taxon>Gunneridae</taxon>
        <taxon>Pentapetalae</taxon>
        <taxon>asterids</taxon>
        <taxon>lamiids</taxon>
        <taxon>Solanales</taxon>
        <taxon>Solanaceae</taxon>
        <taxon>Solanoideae</taxon>
        <taxon>Solaneae</taxon>
        <taxon>Solanum</taxon>
    </lineage>
</organism>
<keyword evidence="2" id="KW-1185">Reference proteome</keyword>
<dbReference type="AlphaFoldDB" id="A0A9J5XW41"/>
<name>A0A9J5XW41_SOLCO</name>
<sequence>MGPNLEKQGRKLTEGEIAGTFWRLSRKGRFQLALLKTKTKTPYILIKLEEEKKKKKIPEEETDRGRRKF</sequence>
<protein>
    <submittedName>
        <fullName evidence="1">Uncharacterized protein</fullName>
    </submittedName>
</protein>
<proteinExistence type="predicted"/>
<comment type="caution">
    <text evidence="1">The sequence shown here is derived from an EMBL/GenBank/DDBJ whole genome shotgun (WGS) entry which is preliminary data.</text>
</comment>
<gene>
    <name evidence="1" type="ORF">H5410_043053</name>
</gene>
<evidence type="ECO:0000313" key="2">
    <source>
        <dbReference type="Proteomes" id="UP000824120"/>
    </source>
</evidence>
<dbReference type="EMBL" id="JACXVP010000008">
    <property type="protein sequence ID" value="KAG5592539.1"/>
    <property type="molecule type" value="Genomic_DNA"/>
</dbReference>
<accession>A0A9J5XW41</accession>